<dbReference type="GO" id="GO:0016020">
    <property type="term" value="C:membrane"/>
    <property type="evidence" value="ECO:0007669"/>
    <property type="project" value="InterPro"/>
</dbReference>
<dbReference type="Proteomes" id="UP000885672">
    <property type="component" value="Unassembled WGS sequence"/>
</dbReference>
<feature type="signal peptide" evidence="1">
    <location>
        <begin position="1"/>
        <end position="24"/>
    </location>
</feature>
<keyword evidence="1" id="KW-0732">Signal</keyword>
<organism evidence="3">
    <name type="scientific">candidate division WOR-3 bacterium</name>
    <dbReference type="NCBI Taxonomy" id="2052148"/>
    <lineage>
        <taxon>Bacteria</taxon>
        <taxon>Bacteria division WOR-3</taxon>
    </lineage>
</organism>
<feature type="chain" id="PRO_5030683403" evidence="1">
    <location>
        <begin position="25"/>
        <end position="190"/>
    </location>
</feature>
<comment type="caution">
    <text evidence="3">The sequence shown here is derived from an EMBL/GenBank/DDBJ whole genome shotgun (WGS) entry which is preliminary data.</text>
</comment>
<dbReference type="AlphaFoldDB" id="A0A7V0T4V1"/>
<proteinExistence type="predicted"/>
<protein>
    <submittedName>
        <fullName evidence="3">FMN-binding protein</fullName>
    </submittedName>
</protein>
<name>A0A7V0T4V1_UNCW3</name>
<feature type="domain" description="FMN-binding" evidence="2">
    <location>
        <begin position="100"/>
        <end position="179"/>
    </location>
</feature>
<dbReference type="InterPro" id="IPR007329">
    <property type="entry name" value="FMN-bd"/>
</dbReference>
<evidence type="ECO:0000256" key="1">
    <source>
        <dbReference type="SAM" id="SignalP"/>
    </source>
</evidence>
<dbReference type="SMART" id="SM00900">
    <property type="entry name" value="FMN_bind"/>
    <property type="match status" value="1"/>
</dbReference>
<dbReference type="GO" id="GO:0010181">
    <property type="term" value="F:FMN binding"/>
    <property type="evidence" value="ECO:0007669"/>
    <property type="project" value="InterPro"/>
</dbReference>
<evidence type="ECO:0000259" key="2">
    <source>
        <dbReference type="SMART" id="SM00900"/>
    </source>
</evidence>
<evidence type="ECO:0000313" key="3">
    <source>
        <dbReference type="EMBL" id="HDQ99207.1"/>
    </source>
</evidence>
<gene>
    <name evidence="3" type="ORF">ENN51_02830</name>
</gene>
<sequence>MKTPAYVLLLVLLLALLNCPDAGARSDGETPPPASVTWPVDDTLFRPCSLSGARLAGVFPGFRSARSLAEPFPVLEILGPEDSMLGLVACSDHAATTADGFAGPVPVLVCVGPDGALLDFEVLRNRETPSYLTMALSGDFPERMKAYRTGRPEPVDAVSFATISSLAIIGSVSGTVDRLVEEALLIEVEQ</sequence>
<reference evidence="3" key="1">
    <citation type="journal article" date="2020" name="mSystems">
        <title>Genome- and Community-Level Interaction Insights into Carbon Utilization and Element Cycling Functions of Hydrothermarchaeota in Hydrothermal Sediment.</title>
        <authorList>
            <person name="Zhou Z."/>
            <person name="Liu Y."/>
            <person name="Xu W."/>
            <person name="Pan J."/>
            <person name="Luo Z.H."/>
            <person name="Li M."/>
        </authorList>
    </citation>
    <scope>NUCLEOTIDE SEQUENCE [LARGE SCALE GENOMIC DNA]</scope>
    <source>
        <strain evidence="3">SpSt-1182</strain>
    </source>
</reference>
<dbReference type="EMBL" id="DSBX01000111">
    <property type="protein sequence ID" value="HDQ99207.1"/>
    <property type="molecule type" value="Genomic_DNA"/>
</dbReference>
<accession>A0A7V0T4V1</accession>
<dbReference type="Pfam" id="PF04205">
    <property type="entry name" value="FMN_bind"/>
    <property type="match status" value="1"/>
</dbReference>